<dbReference type="EMBL" id="RBRD01000292">
    <property type="protein sequence ID" value="RMQ30756.1"/>
    <property type="molecule type" value="Genomic_DNA"/>
</dbReference>
<protein>
    <submittedName>
        <fullName evidence="1">Uncharacterized protein</fullName>
    </submittedName>
</protein>
<gene>
    <name evidence="1" type="ORF">ALQ05_01216</name>
</gene>
<proteinExistence type="predicted"/>
<sequence>MIDTQHNQRLVKAYELIDFIGQATDLESLVLLFGRAYGYIEALRDAKILPSKAFTSMEQQARANFQKTNAKLGVNARQPELVAPTWTATR</sequence>
<dbReference type="Proteomes" id="UP000279553">
    <property type="component" value="Unassembled WGS sequence"/>
</dbReference>
<reference evidence="1 2" key="1">
    <citation type="submission" date="2018-08" db="EMBL/GenBank/DDBJ databases">
        <title>Recombination of ecologically and evolutionarily significant loci maintains genetic cohesion in the Pseudomonas syringae species complex.</title>
        <authorList>
            <person name="Dillon M."/>
            <person name="Thakur S."/>
            <person name="Almeida R.N.D."/>
            <person name="Weir B.S."/>
            <person name="Guttman D.S."/>
        </authorList>
    </citation>
    <scope>NUCLEOTIDE SEQUENCE [LARGE SCALE GENOMIC DNA]</scope>
    <source>
        <strain evidence="1 2">ICMP 535</strain>
    </source>
</reference>
<evidence type="ECO:0000313" key="2">
    <source>
        <dbReference type="Proteomes" id="UP000279553"/>
    </source>
</evidence>
<dbReference type="RefSeq" id="WP_122390075.1">
    <property type="nucleotide sequence ID" value="NZ_RBRD01000292.1"/>
</dbReference>
<name>A0A3M4KNE9_PSEA0</name>
<accession>A0A3M4KNE9</accession>
<evidence type="ECO:0000313" key="1">
    <source>
        <dbReference type="EMBL" id="RMQ30756.1"/>
    </source>
</evidence>
<organism evidence="1 2">
    <name type="scientific">Pseudomonas amygdali pv. mori</name>
    <dbReference type="NCBI Taxonomy" id="34065"/>
    <lineage>
        <taxon>Bacteria</taxon>
        <taxon>Pseudomonadati</taxon>
        <taxon>Pseudomonadota</taxon>
        <taxon>Gammaproteobacteria</taxon>
        <taxon>Pseudomonadales</taxon>
        <taxon>Pseudomonadaceae</taxon>
        <taxon>Pseudomonas</taxon>
        <taxon>Pseudomonas amygdali</taxon>
    </lineage>
</organism>
<dbReference type="AlphaFoldDB" id="A0A3M4KNE9"/>
<comment type="caution">
    <text evidence="1">The sequence shown here is derived from an EMBL/GenBank/DDBJ whole genome shotgun (WGS) entry which is preliminary data.</text>
</comment>